<comment type="caution">
    <text evidence="1">The sequence shown here is derived from an EMBL/GenBank/DDBJ whole genome shotgun (WGS) entry which is preliminary data.</text>
</comment>
<organism evidence="1 2">
    <name type="scientific">Paenibacillus sepulcri</name>
    <dbReference type="NCBI Taxonomy" id="359917"/>
    <lineage>
        <taxon>Bacteria</taxon>
        <taxon>Bacillati</taxon>
        <taxon>Bacillota</taxon>
        <taxon>Bacilli</taxon>
        <taxon>Bacillales</taxon>
        <taxon>Paenibacillaceae</taxon>
        <taxon>Paenibacillus</taxon>
    </lineage>
</organism>
<evidence type="ECO:0000313" key="2">
    <source>
        <dbReference type="Proteomes" id="UP001519887"/>
    </source>
</evidence>
<dbReference type="InterPro" id="IPR036237">
    <property type="entry name" value="Xyl_isomerase-like_sf"/>
</dbReference>
<keyword evidence="1" id="KW-0413">Isomerase</keyword>
<evidence type="ECO:0000313" key="1">
    <source>
        <dbReference type="EMBL" id="MBW7458011.1"/>
    </source>
</evidence>
<name>A0ABS7CBJ8_9BACL</name>
<feature type="non-terminal residue" evidence="1">
    <location>
        <position position="130"/>
    </location>
</feature>
<dbReference type="GO" id="GO:0016853">
    <property type="term" value="F:isomerase activity"/>
    <property type="evidence" value="ECO:0007669"/>
    <property type="project" value="UniProtKB-KW"/>
</dbReference>
<dbReference type="EMBL" id="JAHZIK010001040">
    <property type="protein sequence ID" value="MBW7458011.1"/>
    <property type="molecule type" value="Genomic_DNA"/>
</dbReference>
<protein>
    <submittedName>
        <fullName evidence="1">Sugar phosphate isomerase/epimerase</fullName>
    </submittedName>
</protein>
<dbReference type="Proteomes" id="UP001519887">
    <property type="component" value="Unassembled WGS sequence"/>
</dbReference>
<reference evidence="1 2" key="1">
    <citation type="submission" date="2021-07" db="EMBL/GenBank/DDBJ databases">
        <title>Paenibacillus radiodurans sp. nov., isolated from the southeastern edge of Tengger Desert.</title>
        <authorList>
            <person name="Zhang G."/>
        </authorList>
    </citation>
    <scope>NUCLEOTIDE SEQUENCE [LARGE SCALE GENOMIC DNA]</scope>
    <source>
        <strain evidence="1 2">CCM 7311</strain>
    </source>
</reference>
<dbReference type="Gene3D" id="3.20.20.150">
    <property type="entry name" value="Divalent-metal-dependent TIM barrel enzymes"/>
    <property type="match status" value="1"/>
</dbReference>
<gene>
    <name evidence="1" type="ORF">K0U00_28615</name>
</gene>
<dbReference type="SUPFAM" id="SSF51658">
    <property type="entry name" value="Xylose isomerase-like"/>
    <property type="match status" value="1"/>
</dbReference>
<keyword evidence="2" id="KW-1185">Reference proteome</keyword>
<sequence length="130" mass="14079">MKIGVSTYSLWQAVRKGEMTVLDVIDWIAAEGGEHVEIVPLGLDFAQTPELAGQIVERAKGAGIAISNYAVGGNLAALDDQAFEQEVRRLKGEVDIARSLGVKLMRHDVASHPDTSMSHFLKQLPRLAEG</sequence>
<accession>A0ABS7CBJ8</accession>
<proteinExistence type="predicted"/>